<evidence type="ECO:0000313" key="2">
    <source>
        <dbReference type="Proteomes" id="UP000284892"/>
    </source>
</evidence>
<gene>
    <name evidence="1" type="ORF">BXY80_2452</name>
</gene>
<dbReference type="PROSITE" id="PS51257">
    <property type="entry name" value="PROKAR_LIPOPROTEIN"/>
    <property type="match status" value="1"/>
</dbReference>
<name>A0A420DFL7_9FLAO</name>
<proteinExistence type="predicted"/>
<sequence length="810" mass="92025">MKQILFILISLILITSCEKNKSEASNIFNFIPENTSVILKSNSYPDVLSSIEDNSLISSISKYAKIDNLKQQLDYTKYISTTNDVLICLSEDKNDSLEFSLITKYHKSVFNLDSISNISVESFSTKKKSINKISINNQTLYSSIIDSVFFVSNRLAFVENAFNKKEKPKELEKIYNTANTSSSVSVLLNLNEANTNPSFFKNTNLNSTTFSNYILLDANIAQDAVLLNGITKATDSTKSLINVFKQTIPQENQISKVSPPDTDYLLSFTFNNFKTFNEQLLQFKKEDSIATVTNIFDNINEVGLIYKNNKKAIFLNSIDLTSTQDAINSQNSIETYRDVSIYSFDNPTIFKETFYPLISFDQASNFIAINDYLIFSNDLELLKDIISNTQNNTTLSESNAFKNMMLNLSDESSLFTYYNASSLNTIFNTNFSENISFNLKGYNASALQFIYDTDFAHINGIIKKHKKRASTNTVSEELNISLDNDLLEPQFLTNHKTKQKDIAVQDINNNLYLISNQGKVFWKKKLNGKILGDIEQVDFYKNGRLQLAFATPKRVYILDRNGKDVTPFPLKFNDAITQPLSVFDYDKKKKYRLLVTQGKSLLMYDSKGKIVKGFTYKKAANTITSQPKHFRIGKKDFIVFTQGTKLEILDRIGKTRVNVKEAINFSGNDIYLYKNRFTTTDTKGNLIQVNQKGQVSKSNLYLNDKHNISTTSKTLASLSDNKLSIRSKTIELDFGDYTAPKIFYLNDKIYVSTTDLQSKKIHLFDSQAKPIANFPIYGNSSIDLNNIDRDQSLELVTKGDSNTIIIYQIN</sequence>
<evidence type="ECO:0000313" key="1">
    <source>
        <dbReference type="EMBL" id="RKE92020.1"/>
    </source>
</evidence>
<dbReference type="EMBL" id="RAQJ01000005">
    <property type="protein sequence ID" value="RKE92020.1"/>
    <property type="molecule type" value="Genomic_DNA"/>
</dbReference>
<accession>A0A420DFL7</accession>
<dbReference type="SUPFAM" id="SSF69322">
    <property type="entry name" value="Tricorn protease domain 2"/>
    <property type="match status" value="1"/>
</dbReference>
<reference evidence="1 2" key="1">
    <citation type="submission" date="2018-09" db="EMBL/GenBank/DDBJ databases">
        <title>Genomic Encyclopedia of Archaeal and Bacterial Type Strains, Phase II (KMG-II): from individual species to whole genera.</title>
        <authorList>
            <person name="Goeker M."/>
        </authorList>
    </citation>
    <scope>NUCLEOTIDE SEQUENCE [LARGE SCALE GENOMIC DNA]</scope>
    <source>
        <strain evidence="1 2">DSM 26283</strain>
    </source>
</reference>
<dbReference type="Proteomes" id="UP000284892">
    <property type="component" value="Unassembled WGS sequence"/>
</dbReference>
<dbReference type="AlphaFoldDB" id="A0A420DFL7"/>
<dbReference type="RefSeq" id="WP_120202293.1">
    <property type="nucleotide sequence ID" value="NZ_RAQJ01000005.1"/>
</dbReference>
<keyword evidence="2" id="KW-1185">Reference proteome</keyword>
<dbReference type="OrthoDB" id="1093345at2"/>
<comment type="caution">
    <text evidence="1">The sequence shown here is derived from an EMBL/GenBank/DDBJ whole genome shotgun (WGS) entry which is preliminary data.</text>
</comment>
<organism evidence="1 2">
    <name type="scientific">Ichthyenterobacterium magnum</name>
    <dbReference type="NCBI Taxonomy" id="1230530"/>
    <lineage>
        <taxon>Bacteria</taxon>
        <taxon>Pseudomonadati</taxon>
        <taxon>Bacteroidota</taxon>
        <taxon>Flavobacteriia</taxon>
        <taxon>Flavobacteriales</taxon>
        <taxon>Flavobacteriaceae</taxon>
        <taxon>Ichthyenterobacterium</taxon>
    </lineage>
</organism>
<protein>
    <submittedName>
        <fullName evidence="1">Uncharacterized protein</fullName>
    </submittedName>
</protein>